<evidence type="ECO:0000313" key="5">
    <source>
        <dbReference type="Proteomes" id="UP000758603"/>
    </source>
</evidence>
<comment type="caution">
    <text evidence="4">The sequence shown here is derived from an EMBL/GenBank/DDBJ whole genome shotgun (WGS) entry which is preliminary data.</text>
</comment>
<dbReference type="InterPro" id="IPR016181">
    <property type="entry name" value="Acyl_CoA_acyltransferase"/>
</dbReference>
<keyword evidence="2" id="KW-0012">Acyltransferase</keyword>
<feature type="domain" description="N-acetyltransferase" evidence="3">
    <location>
        <begin position="6"/>
        <end position="169"/>
    </location>
</feature>
<protein>
    <submittedName>
        <fullName evidence="4">Acetyltransferase</fullName>
    </submittedName>
</protein>
<dbReference type="SUPFAM" id="SSF55729">
    <property type="entry name" value="Acyl-CoA N-acyltransferases (Nat)"/>
    <property type="match status" value="1"/>
</dbReference>
<name>A0A9P8RLP0_9PEZI</name>
<organism evidence="4 5">
    <name type="scientific">Truncatella angustata</name>
    <dbReference type="NCBI Taxonomy" id="152316"/>
    <lineage>
        <taxon>Eukaryota</taxon>
        <taxon>Fungi</taxon>
        <taxon>Dikarya</taxon>
        <taxon>Ascomycota</taxon>
        <taxon>Pezizomycotina</taxon>
        <taxon>Sordariomycetes</taxon>
        <taxon>Xylariomycetidae</taxon>
        <taxon>Amphisphaeriales</taxon>
        <taxon>Sporocadaceae</taxon>
        <taxon>Truncatella</taxon>
    </lineage>
</organism>
<dbReference type="Gene3D" id="3.40.630.30">
    <property type="match status" value="1"/>
</dbReference>
<dbReference type="Proteomes" id="UP000758603">
    <property type="component" value="Unassembled WGS sequence"/>
</dbReference>
<proteinExistence type="predicted"/>
<evidence type="ECO:0000313" key="4">
    <source>
        <dbReference type="EMBL" id="KAH6646558.1"/>
    </source>
</evidence>
<gene>
    <name evidence="4" type="ORF">BKA67DRAFT_524593</name>
</gene>
<dbReference type="GO" id="GO:0016747">
    <property type="term" value="F:acyltransferase activity, transferring groups other than amino-acyl groups"/>
    <property type="evidence" value="ECO:0007669"/>
    <property type="project" value="InterPro"/>
</dbReference>
<dbReference type="EMBL" id="JAGPXC010000009">
    <property type="protein sequence ID" value="KAH6646558.1"/>
    <property type="molecule type" value="Genomic_DNA"/>
</dbReference>
<evidence type="ECO:0000256" key="2">
    <source>
        <dbReference type="ARBA" id="ARBA00023315"/>
    </source>
</evidence>
<sequence>MPDLALKFRPATRDDVETLLPLIRSAYRGEESRAGWTTEADLVEGERIDATGLLQKIETPDSVVLVVTDEQDILLACCEVVWHADADAGYFGLFAVDPKRQGGGVGKQVLLYAEDYAKRQWGARRMEMTVIWPRADIIAYYERRGFKKTGEQRPFPYELLALINGRGLRDDLYFEVLVKDLEA</sequence>
<dbReference type="PANTHER" id="PTHR43877">
    <property type="entry name" value="AMINOALKYLPHOSPHONATE N-ACETYLTRANSFERASE-RELATED-RELATED"/>
    <property type="match status" value="1"/>
</dbReference>
<evidence type="ECO:0000259" key="3">
    <source>
        <dbReference type="PROSITE" id="PS51186"/>
    </source>
</evidence>
<dbReference type="RefSeq" id="XP_045953072.1">
    <property type="nucleotide sequence ID" value="XM_046098588.1"/>
</dbReference>
<dbReference type="OrthoDB" id="5689at2759"/>
<accession>A0A9P8RLP0</accession>
<dbReference type="CDD" id="cd04301">
    <property type="entry name" value="NAT_SF"/>
    <property type="match status" value="1"/>
</dbReference>
<dbReference type="InterPro" id="IPR050832">
    <property type="entry name" value="Bact_Acetyltransf"/>
</dbReference>
<dbReference type="Pfam" id="PF00583">
    <property type="entry name" value="Acetyltransf_1"/>
    <property type="match status" value="1"/>
</dbReference>
<dbReference type="AlphaFoldDB" id="A0A9P8RLP0"/>
<dbReference type="PROSITE" id="PS51186">
    <property type="entry name" value="GNAT"/>
    <property type="match status" value="1"/>
</dbReference>
<keyword evidence="1" id="KW-0808">Transferase</keyword>
<keyword evidence="5" id="KW-1185">Reference proteome</keyword>
<dbReference type="PANTHER" id="PTHR43877:SF2">
    <property type="entry name" value="AMINOALKYLPHOSPHONATE N-ACETYLTRANSFERASE-RELATED"/>
    <property type="match status" value="1"/>
</dbReference>
<reference evidence="4" key="1">
    <citation type="journal article" date="2021" name="Nat. Commun.">
        <title>Genetic determinants of endophytism in the Arabidopsis root mycobiome.</title>
        <authorList>
            <person name="Mesny F."/>
            <person name="Miyauchi S."/>
            <person name="Thiergart T."/>
            <person name="Pickel B."/>
            <person name="Atanasova L."/>
            <person name="Karlsson M."/>
            <person name="Huettel B."/>
            <person name="Barry K.W."/>
            <person name="Haridas S."/>
            <person name="Chen C."/>
            <person name="Bauer D."/>
            <person name="Andreopoulos W."/>
            <person name="Pangilinan J."/>
            <person name="LaButti K."/>
            <person name="Riley R."/>
            <person name="Lipzen A."/>
            <person name="Clum A."/>
            <person name="Drula E."/>
            <person name="Henrissat B."/>
            <person name="Kohler A."/>
            <person name="Grigoriev I.V."/>
            <person name="Martin F.M."/>
            <person name="Hacquard S."/>
        </authorList>
    </citation>
    <scope>NUCLEOTIDE SEQUENCE</scope>
    <source>
        <strain evidence="4">MPI-SDFR-AT-0073</strain>
    </source>
</reference>
<dbReference type="GeneID" id="70127480"/>
<evidence type="ECO:0000256" key="1">
    <source>
        <dbReference type="ARBA" id="ARBA00022679"/>
    </source>
</evidence>
<dbReference type="InterPro" id="IPR000182">
    <property type="entry name" value="GNAT_dom"/>
</dbReference>